<keyword evidence="2" id="KW-1185">Reference proteome</keyword>
<proteinExistence type="predicted"/>
<accession>A0AAW1JHU2</accession>
<evidence type="ECO:0000313" key="2">
    <source>
        <dbReference type="Proteomes" id="UP001458880"/>
    </source>
</evidence>
<sequence>MKKFEHKLRHQVWHDVYSADGVNVNEQWLIFMCSFKTMFEECFPKELITKKYQNNALYKNVDEVMYVKRRLDLLLIMKNVNSDYSVMYVKRRLDLLLIMKNVNSDYSDMYKKTKKERFISQMPI</sequence>
<name>A0AAW1JHU2_POPJA</name>
<dbReference type="EMBL" id="JASPKY010000371">
    <property type="protein sequence ID" value="KAK9703359.1"/>
    <property type="molecule type" value="Genomic_DNA"/>
</dbReference>
<protein>
    <submittedName>
        <fullName evidence="1">Uncharacterized protein</fullName>
    </submittedName>
</protein>
<organism evidence="1 2">
    <name type="scientific">Popillia japonica</name>
    <name type="common">Japanese beetle</name>
    <dbReference type="NCBI Taxonomy" id="7064"/>
    <lineage>
        <taxon>Eukaryota</taxon>
        <taxon>Metazoa</taxon>
        <taxon>Ecdysozoa</taxon>
        <taxon>Arthropoda</taxon>
        <taxon>Hexapoda</taxon>
        <taxon>Insecta</taxon>
        <taxon>Pterygota</taxon>
        <taxon>Neoptera</taxon>
        <taxon>Endopterygota</taxon>
        <taxon>Coleoptera</taxon>
        <taxon>Polyphaga</taxon>
        <taxon>Scarabaeiformia</taxon>
        <taxon>Scarabaeidae</taxon>
        <taxon>Rutelinae</taxon>
        <taxon>Popillia</taxon>
    </lineage>
</organism>
<dbReference type="Proteomes" id="UP001458880">
    <property type="component" value="Unassembled WGS sequence"/>
</dbReference>
<dbReference type="AlphaFoldDB" id="A0AAW1JHU2"/>
<reference evidence="1 2" key="1">
    <citation type="journal article" date="2024" name="BMC Genomics">
        <title>De novo assembly and annotation of Popillia japonica's genome with initial clues to its potential as an invasive pest.</title>
        <authorList>
            <person name="Cucini C."/>
            <person name="Boschi S."/>
            <person name="Funari R."/>
            <person name="Cardaioli E."/>
            <person name="Iannotti N."/>
            <person name="Marturano G."/>
            <person name="Paoli F."/>
            <person name="Bruttini M."/>
            <person name="Carapelli A."/>
            <person name="Frati F."/>
            <person name="Nardi F."/>
        </authorList>
    </citation>
    <scope>NUCLEOTIDE SEQUENCE [LARGE SCALE GENOMIC DNA]</scope>
    <source>
        <strain evidence="1">DMR45628</strain>
    </source>
</reference>
<comment type="caution">
    <text evidence="1">The sequence shown here is derived from an EMBL/GenBank/DDBJ whole genome shotgun (WGS) entry which is preliminary data.</text>
</comment>
<gene>
    <name evidence="1" type="ORF">QE152_g29369</name>
</gene>
<evidence type="ECO:0000313" key="1">
    <source>
        <dbReference type="EMBL" id="KAK9703359.1"/>
    </source>
</evidence>